<name>A0A381N7D4_9ZZZZ</name>
<protein>
    <submittedName>
        <fullName evidence="1">Uncharacterized protein</fullName>
    </submittedName>
</protein>
<organism evidence="1">
    <name type="scientific">marine metagenome</name>
    <dbReference type="NCBI Taxonomy" id="408172"/>
    <lineage>
        <taxon>unclassified sequences</taxon>
        <taxon>metagenomes</taxon>
        <taxon>ecological metagenomes</taxon>
    </lineage>
</organism>
<dbReference type="AlphaFoldDB" id="A0A381N7D4"/>
<sequence>MKDNQEQDLLLVLAGIFTTYIKSC</sequence>
<gene>
    <name evidence="1" type="ORF">METZ01_LOCUS3203</name>
</gene>
<dbReference type="EMBL" id="UINC01000166">
    <property type="protein sequence ID" value="SUZ50349.1"/>
    <property type="molecule type" value="Genomic_DNA"/>
</dbReference>
<reference evidence="1" key="1">
    <citation type="submission" date="2018-05" db="EMBL/GenBank/DDBJ databases">
        <authorList>
            <person name="Lanie J.A."/>
            <person name="Ng W.-L."/>
            <person name="Kazmierczak K.M."/>
            <person name="Andrzejewski T.M."/>
            <person name="Davidsen T.M."/>
            <person name="Wayne K.J."/>
            <person name="Tettelin H."/>
            <person name="Glass J.I."/>
            <person name="Rusch D."/>
            <person name="Podicherti R."/>
            <person name="Tsui H.-C.T."/>
            <person name="Winkler M.E."/>
        </authorList>
    </citation>
    <scope>NUCLEOTIDE SEQUENCE</scope>
</reference>
<proteinExistence type="predicted"/>
<evidence type="ECO:0000313" key="1">
    <source>
        <dbReference type="EMBL" id="SUZ50349.1"/>
    </source>
</evidence>
<accession>A0A381N7D4</accession>